<evidence type="ECO:0000256" key="1">
    <source>
        <dbReference type="SAM" id="MobiDB-lite"/>
    </source>
</evidence>
<evidence type="ECO:0000313" key="2">
    <source>
        <dbReference type="EMBL" id="KAK3770799.1"/>
    </source>
</evidence>
<protein>
    <submittedName>
        <fullName evidence="2">Uncharacterized protein</fullName>
    </submittedName>
</protein>
<sequence>MLASLSTAARRTFATSNFDGSVRSATLCFATKGPKPQSNYCCIKSEGESLYSESDSEEEHSDSADIWASFGS</sequence>
<feature type="region of interest" description="Disordered" evidence="1">
    <location>
        <begin position="52"/>
        <end position="72"/>
    </location>
</feature>
<comment type="caution">
    <text evidence="2">The sequence shown here is derived from an EMBL/GenBank/DDBJ whole genome shotgun (WGS) entry which is preliminary data.</text>
</comment>
<evidence type="ECO:0000313" key="3">
    <source>
        <dbReference type="Proteomes" id="UP001283361"/>
    </source>
</evidence>
<keyword evidence="3" id="KW-1185">Reference proteome</keyword>
<organism evidence="2 3">
    <name type="scientific">Elysia crispata</name>
    <name type="common">lettuce slug</name>
    <dbReference type="NCBI Taxonomy" id="231223"/>
    <lineage>
        <taxon>Eukaryota</taxon>
        <taxon>Metazoa</taxon>
        <taxon>Spiralia</taxon>
        <taxon>Lophotrochozoa</taxon>
        <taxon>Mollusca</taxon>
        <taxon>Gastropoda</taxon>
        <taxon>Heterobranchia</taxon>
        <taxon>Euthyneura</taxon>
        <taxon>Panpulmonata</taxon>
        <taxon>Sacoglossa</taxon>
        <taxon>Placobranchoidea</taxon>
        <taxon>Plakobranchidae</taxon>
        <taxon>Elysia</taxon>
    </lineage>
</organism>
<name>A0AAE0ZJW1_9GAST</name>
<gene>
    <name evidence="2" type="ORF">RRG08_036401</name>
</gene>
<dbReference type="EMBL" id="JAWDGP010003786">
    <property type="protein sequence ID" value="KAK3770799.1"/>
    <property type="molecule type" value="Genomic_DNA"/>
</dbReference>
<dbReference type="Proteomes" id="UP001283361">
    <property type="component" value="Unassembled WGS sequence"/>
</dbReference>
<dbReference type="AlphaFoldDB" id="A0AAE0ZJW1"/>
<reference evidence="2" key="1">
    <citation type="journal article" date="2023" name="G3 (Bethesda)">
        <title>A reference genome for the long-term kleptoplast-retaining sea slug Elysia crispata morphotype clarki.</title>
        <authorList>
            <person name="Eastman K.E."/>
            <person name="Pendleton A.L."/>
            <person name="Shaikh M.A."/>
            <person name="Suttiyut T."/>
            <person name="Ogas R."/>
            <person name="Tomko P."/>
            <person name="Gavelis G."/>
            <person name="Widhalm J.R."/>
            <person name="Wisecaver J.H."/>
        </authorList>
    </citation>
    <scope>NUCLEOTIDE SEQUENCE</scope>
    <source>
        <strain evidence="2">ECLA1</strain>
    </source>
</reference>
<proteinExistence type="predicted"/>
<accession>A0AAE0ZJW1</accession>